<dbReference type="AlphaFoldDB" id="A0A811LHU1"/>
<dbReference type="PANTHER" id="PTHR44436">
    <property type="entry name" value="F-BOX/WD REPEAT-CONTAINING PROTEIN 2"/>
    <property type="match status" value="1"/>
</dbReference>
<dbReference type="InterPro" id="IPR042627">
    <property type="entry name" value="FBXW2"/>
</dbReference>
<organism evidence="5 6">
    <name type="scientific">Bursaphelenchus okinawaensis</name>
    <dbReference type="NCBI Taxonomy" id="465554"/>
    <lineage>
        <taxon>Eukaryota</taxon>
        <taxon>Metazoa</taxon>
        <taxon>Ecdysozoa</taxon>
        <taxon>Nematoda</taxon>
        <taxon>Chromadorea</taxon>
        <taxon>Rhabditida</taxon>
        <taxon>Tylenchina</taxon>
        <taxon>Tylenchomorpha</taxon>
        <taxon>Aphelenchoidea</taxon>
        <taxon>Aphelenchoididae</taxon>
        <taxon>Bursaphelenchus</taxon>
    </lineage>
</organism>
<dbReference type="InterPro" id="IPR019775">
    <property type="entry name" value="WD40_repeat_CS"/>
</dbReference>
<dbReference type="Gene3D" id="2.130.10.10">
    <property type="entry name" value="YVTN repeat-like/Quinoprotein amine dehydrogenase"/>
    <property type="match status" value="1"/>
</dbReference>
<dbReference type="InterPro" id="IPR001810">
    <property type="entry name" value="F-box_dom"/>
</dbReference>
<dbReference type="PROSITE" id="PS00678">
    <property type="entry name" value="WD_REPEATS_1"/>
    <property type="match status" value="1"/>
</dbReference>
<dbReference type="Gene3D" id="1.20.1280.50">
    <property type="match status" value="1"/>
</dbReference>
<dbReference type="Proteomes" id="UP000614601">
    <property type="component" value="Unassembled WGS sequence"/>
</dbReference>
<dbReference type="SMART" id="SM00320">
    <property type="entry name" value="WD40"/>
    <property type="match status" value="3"/>
</dbReference>
<sequence>MKDKKIKKLGKIRSNSIVKGCSAQKISGWVDYFKSMSRLEQQEAVESMLNQCDQQLLSNIKKASSIRLLKDVVGESSVDVSREILKYLDPKSLVKCMMVSKDWNRRAKDNFVWKEKCLEYHYDDIKVAHKRKKLRRSKRKDLDSRLRNIDWYQRFVSHAKIRENWVKDFKKTTYTAKCGINHTVCCATAKDGLIVCGTDMGRLIIFNAYLKKKVRTINAHAGEIHDVFILDGGENIVSGSTDGTLAVHNSRGGKRLATISGNMDECEEMEQSGNFVAAYYGNDNVNVFDLEKATRSATFRLRTPISAIVFVKETILLGMCDGELLLYDVNGVMVRKFEGHTCEVNALFLDWDNNLMVSCDIEGLINIRAADSGDSLQILNCQRSSDVLYIKENKLISFGTDACIWDWKEGKILATIAGKDMHCDGVDEAQLVGHNLLLTSGEDNTVKLWNTDNGNFIRNVVDLGESHEIFLIQATESALHYVYEDDIEQSAVGFISFEL</sequence>
<reference evidence="5" key="1">
    <citation type="submission" date="2020-09" db="EMBL/GenBank/DDBJ databases">
        <authorList>
            <person name="Kikuchi T."/>
        </authorList>
    </citation>
    <scope>NUCLEOTIDE SEQUENCE</scope>
    <source>
        <strain evidence="5">SH1</strain>
    </source>
</reference>
<dbReference type="PROSITE" id="PS50082">
    <property type="entry name" value="WD_REPEATS_2"/>
    <property type="match status" value="1"/>
</dbReference>
<keyword evidence="6" id="KW-1185">Reference proteome</keyword>
<proteinExistence type="predicted"/>
<protein>
    <recommendedName>
        <fullName evidence="4">F-box domain-containing protein</fullName>
    </recommendedName>
</protein>
<evidence type="ECO:0000256" key="1">
    <source>
        <dbReference type="ARBA" id="ARBA00022574"/>
    </source>
</evidence>
<dbReference type="EMBL" id="CAJFDH010000005">
    <property type="protein sequence ID" value="CAD5226547.1"/>
    <property type="molecule type" value="Genomic_DNA"/>
</dbReference>
<dbReference type="Pfam" id="PF00400">
    <property type="entry name" value="WD40"/>
    <property type="match status" value="3"/>
</dbReference>
<evidence type="ECO:0000259" key="4">
    <source>
        <dbReference type="Pfam" id="PF12937"/>
    </source>
</evidence>
<dbReference type="InterPro" id="IPR015943">
    <property type="entry name" value="WD40/YVTN_repeat-like_dom_sf"/>
</dbReference>
<keyword evidence="2" id="KW-0677">Repeat</keyword>
<dbReference type="Proteomes" id="UP000783686">
    <property type="component" value="Unassembled WGS sequence"/>
</dbReference>
<dbReference type="InterPro" id="IPR036047">
    <property type="entry name" value="F-box-like_dom_sf"/>
</dbReference>
<feature type="repeat" description="WD" evidence="3">
    <location>
        <begin position="435"/>
        <end position="459"/>
    </location>
</feature>
<dbReference type="OrthoDB" id="6743459at2759"/>
<dbReference type="SUPFAM" id="SSF50978">
    <property type="entry name" value="WD40 repeat-like"/>
    <property type="match status" value="1"/>
</dbReference>
<dbReference type="Pfam" id="PF12937">
    <property type="entry name" value="F-box-like"/>
    <property type="match status" value="1"/>
</dbReference>
<comment type="caution">
    <text evidence="5">The sequence shown here is derived from an EMBL/GenBank/DDBJ whole genome shotgun (WGS) entry which is preliminary data.</text>
</comment>
<gene>
    <name evidence="5" type="ORF">BOKJ2_LOCUS12127</name>
</gene>
<evidence type="ECO:0000256" key="2">
    <source>
        <dbReference type="ARBA" id="ARBA00022737"/>
    </source>
</evidence>
<name>A0A811LHU1_9BILA</name>
<evidence type="ECO:0000313" key="5">
    <source>
        <dbReference type="EMBL" id="CAD5226547.1"/>
    </source>
</evidence>
<dbReference type="EMBL" id="CAJFCW020000005">
    <property type="protein sequence ID" value="CAG9122327.1"/>
    <property type="molecule type" value="Genomic_DNA"/>
</dbReference>
<dbReference type="SUPFAM" id="SSF81383">
    <property type="entry name" value="F-box domain"/>
    <property type="match status" value="1"/>
</dbReference>
<evidence type="ECO:0000313" key="6">
    <source>
        <dbReference type="Proteomes" id="UP000614601"/>
    </source>
</evidence>
<keyword evidence="1 3" id="KW-0853">WD repeat</keyword>
<feature type="domain" description="F-box" evidence="4">
    <location>
        <begin position="80"/>
        <end position="118"/>
    </location>
</feature>
<accession>A0A811LHU1</accession>
<dbReference type="PANTHER" id="PTHR44436:SF1">
    <property type="entry name" value="F-BOX_WD REPEAT-CONTAINING PROTEIN 2"/>
    <property type="match status" value="1"/>
</dbReference>
<evidence type="ECO:0000256" key="3">
    <source>
        <dbReference type="PROSITE-ProRule" id="PRU00221"/>
    </source>
</evidence>
<dbReference type="InterPro" id="IPR036322">
    <property type="entry name" value="WD40_repeat_dom_sf"/>
</dbReference>
<dbReference type="InterPro" id="IPR001680">
    <property type="entry name" value="WD40_rpt"/>
</dbReference>